<gene>
    <name evidence="1" type="ORF">SAMN05445060_2741</name>
</gene>
<name>A0A1N7GFZ1_9NOCA</name>
<protein>
    <submittedName>
        <fullName evidence="1">Uncharacterized protein</fullName>
    </submittedName>
</protein>
<dbReference type="Proteomes" id="UP000186218">
    <property type="component" value="Unassembled WGS sequence"/>
</dbReference>
<keyword evidence="2" id="KW-1185">Reference proteome</keyword>
<accession>A0A1N7GFZ1</accession>
<dbReference type="EMBL" id="FTNT01000008">
    <property type="protein sequence ID" value="SIS11513.1"/>
    <property type="molecule type" value="Genomic_DNA"/>
</dbReference>
<reference evidence="1 2" key="1">
    <citation type="submission" date="2017-01" db="EMBL/GenBank/DDBJ databases">
        <authorList>
            <person name="Mah S.A."/>
            <person name="Swanson W.J."/>
            <person name="Moy G.W."/>
            <person name="Vacquier V.D."/>
        </authorList>
    </citation>
    <scope>NUCLEOTIDE SEQUENCE [LARGE SCALE GENOMIC DNA]</scope>
    <source>
        <strain evidence="1 2">CPCC 203464</strain>
    </source>
</reference>
<dbReference type="AlphaFoldDB" id="A0A1N7GFZ1"/>
<proteinExistence type="predicted"/>
<dbReference type="RefSeq" id="WP_234974404.1">
    <property type="nucleotide sequence ID" value="NZ_FTNT01000008.1"/>
</dbReference>
<dbReference type="InterPro" id="IPR048868">
    <property type="entry name" value="OGG-like_put"/>
</dbReference>
<evidence type="ECO:0000313" key="2">
    <source>
        <dbReference type="Proteomes" id="UP000186218"/>
    </source>
</evidence>
<organism evidence="1 2">
    <name type="scientific">Williamsia sterculiae</name>
    <dbReference type="NCBI Taxonomy" id="1344003"/>
    <lineage>
        <taxon>Bacteria</taxon>
        <taxon>Bacillati</taxon>
        <taxon>Actinomycetota</taxon>
        <taxon>Actinomycetes</taxon>
        <taxon>Mycobacteriales</taxon>
        <taxon>Nocardiaceae</taxon>
        <taxon>Williamsia</taxon>
    </lineage>
</organism>
<dbReference type="Pfam" id="PF21790">
    <property type="entry name" value="OGG"/>
    <property type="match status" value="1"/>
</dbReference>
<evidence type="ECO:0000313" key="1">
    <source>
        <dbReference type="EMBL" id="SIS11513.1"/>
    </source>
</evidence>
<sequence>MLDQAIKFDPALIAARLPSTDLLPVEFDDLPQQGKYRVIARRDVFRIAEQRHVSDDPLAAAQLHVAACAWGAGTGGQNVARALKPFHDPEAEAKLAKALQVLRGEGPVSAYRALQGRLKISGLNSGYFTKFLYFGGYGSKPQLGEPLIYDSNVVDTLNYLKVGEWVERGPADMYGRYLDLANDWAAELGTSPDVVERRLFGR</sequence>